<dbReference type="Proteomes" id="UP000335636">
    <property type="component" value="Unassembled WGS sequence"/>
</dbReference>
<evidence type="ECO:0000313" key="3">
    <source>
        <dbReference type="Proteomes" id="UP000335636"/>
    </source>
</evidence>
<name>A0A5E4AG54_MARMO</name>
<accession>A0A5E4AG54</accession>
<evidence type="ECO:0000256" key="1">
    <source>
        <dbReference type="SAM" id="MobiDB-lite"/>
    </source>
</evidence>
<organism evidence="2 3">
    <name type="scientific">Marmota monax</name>
    <name type="common">Woodchuck</name>
    <dbReference type="NCBI Taxonomy" id="9995"/>
    <lineage>
        <taxon>Eukaryota</taxon>
        <taxon>Metazoa</taxon>
        <taxon>Chordata</taxon>
        <taxon>Craniata</taxon>
        <taxon>Vertebrata</taxon>
        <taxon>Euteleostomi</taxon>
        <taxon>Mammalia</taxon>
        <taxon>Eutheria</taxon>
        <taxon>Euarchontoglires</taxon>
        <taxon>Glires</taxon>
        <taxon>Rodentia</taxon>
        <taxon>Sciuromorpha</taxon>
        <taxon>Sciuridae</taxon>
        <taxon>Xerinae</taxon>
        <taxon>Marmotini</taxon>
        <taxon>Marmota</taxon>
    </lineage>
</organism>
<keyword evidence="3" id="KW-1185">Reference proteome</keyword>
<reference evidence="2" key="1">
    <citation type="submission" date="2019-04" db="EMBL/GenBank/DDBJ databases">
        <authorList>
            <person name="Alioto T."/>
            <person name="Alioto T."/>
        </authorList>
    </citation>
    <scope>NUCLEOTIDE SEQUENCE [LARGE SCALE GENOMIC DNA]</scope>
</reference>
<dbReference type="EMBL" id="CABDUW010000055">
    <property type="protein sequence ID" value="VTJ55711.1"/>
    <property type="molecule type" value="Genomic_DNA"/>
</dbReference>
<feature type="region of interest" description="Disordered" evidence="1">
    <location>
        <begin position="102"/>
        <end position="130"/>
    </location>
</feature>
<comment type="caution">
    <text evidence="2">The sequence shown here is derived from an EMBL/GenBank/DDBJ whole genome shotgun (WGS) entry which is preliminary data.</text>
</comment>
<gene>
    <name evidence="2" type="ORF">MONAX_5E039374</name>
</gene>
<protein>
    <submittedName>
        <fullName evidence="2">Uncharacterized protein</fullName>
    </submittedName>
</protein>
<evidence type="ECO:0000313" key="2">
    <source>
        <dbReference type="EMBL" id="VTJ55711.1"/>
    </source>
</evidence>
<sequence length="203" mass="22016">MNLLSWARAAVCSFHRRQMGPNSSFHRLLRAFAPFSRPVQCLPSHQRLRDSDYSTTLAPACTPGSPALNVSGRSQGRWALIERQACGTAAGEGRETCRPVAGVGDSALGPGDRPSLAEPAGMGGRKQRSNINLGRGALPFPWPDILSGRLVSYSSLLAGGDQLRGSVLSERDYESLVMMRLRQAAERQQLIAQMQQEEEGQPT</sequence>
<dbReference type="AlphaFoldDB" id="A0A5E4AG54"/>
<proteinExistence type="predicted"/>